<dbReference type="PANTHER" id="PTHR45527:SF1">
    <property type="entry name" value="FATTY ACID SYNTHASE"/>
    <property type="match status" value="1"/>
</dbReference>
<dbReference type="RefSeq" id="WP_378244835.1">
    <property type="nucleotide sequence ID" value="NZ_JBHSKF010000002.1"/>
</dbReference>
<dbReference type="SUPFAM" id="SSF52777">
    <property type="entry name" value="CoA-dependent acyltransferases"/>
    <property type="match status" value="8"/>
</dbReference>
<dbReference type="SUPFAM" id="SSF53474">
    <property type="entry name" value="alpha/beta-Hydrolases"/>
    <property type="match status" value="1"/>
</dbReference>
<dbReference type="SUPFAM" id="SSF53335">
    <property type="entry name" value="S-adenosyl-L-methionine-dependent methyltransferases"/>
    <property type="match status" value="1"/>
</dbReference>
<dbReference type="InterPro" id="IPR020802">
    <property type="entry name" value="TesA-like"/>
</dbReference>
<protein>
    <submittedName>
        <fullName evidence="7">Amino acid adenylation domain-containing protein</fullName>
    </submittedName>
</protein>
<dbReference type="InterPro" id="IPR001242">
    <property type="entry name" value="Condensation_dom"/>
</dbReference>
<dbReference type="InterPro" id="IPR006162">
    <property type="entry name" value="Ppantetheine_attach_site"/>
</dbReference>
<dbReference type="SUPFAM" id="SSF56801">
    <property type="entry name" value="Acetyl-CoA synthetase-like"/>
    <property type="match status" value="3"/>
</dbReference>
<feature type="domain" description="Carrier" evidence="6">
    <location>
        <begin position="3933"/>
        <end position="4008"/>
    </location>
</feature>
<reference evidence="8" key="1">
    <citation type="journal article" date="2019" name="Int. J. Syst. Evol. Microbiol.">
        <title>The Global Catalogue of Microorganisms (GCM) 10K type strain sequencing project: providing services to taxonomists for standard genome sequencing and annotation.</title>
        <authorList>
            <consortium name="The Broad Institute Genomics Platform"/>
            <consortium name="The Broad Institute Genome Sequencing Center for Infectious Disease"/>
            <person name="Wu L."/>
            <person name="Ma J."/>
        </authorList>
    </citation>
    <scope>NUCLEOTIDE SEQUENCE [LARGE SCALE GENOMIC DNA]</scope>
    <source>
        <strain evidence="8">CCUG 59778</strain>
    </source>
</reference>
<accession>A0ABW0EL97</accession>
<dbReference type="InterPro" id="IPR036736">
    <property type="entry name" value="ACP-like_sf"/>
</dbReference>
<dbReference type="InterPro" id="IPR009081">
    <property type="entry name" value="PP-bd_ACP"/>
</dbReference>
<evidence type="ECO:0000256" key="2">
    <source>
        <dbReference type="ARBA" id="ARBA00022450"/>
    </source>
</evidence>
<evidence type="ECO:0000313" key="7">
    <source>
        <dbReference type="EMBL" id="MFC5286680.1"/>
    </source>
</evidence>
<comment type="caution">
    <text evidence="7">The sequence shown here is derived from an EMBL/GenBank/DDBJ whole genome shotgun (WGS) entry which is preliminary data.</text>
</comment>
<dbReference type="InterPro" id="IPR045851">
    <property type="entry name" value="AMP-bd_C_sf"/>
</dbReference>
<keyword evidence="2" id="KW-0596">Phosphopantetheine</keyword>
<evidence type="ECO:0000256" key="4">
    <source>
        <dbReference type="ARBA" id="ARBA00022737"/>
    </source>
</evidence>
<dbReference type="Gene3D" id="1.10.1200.10">
    <property type="entry name" value="ACP-like"/>
    <property type="match status" value="2"/>
</dbReference>
<dbReference type="InterPro" id="IPR042099">
    <property type="entry name" value="ANL_N_sf"/>
</dbReference>
<keyword evidence="3" id="KW-0597">Phosphoprotein</keyword>
<dbReference type="Gene3D" id="3.30.559.30">
    <property type="entry name" value="Nonribosomal peptide synthetase, condensation domain"/>
    <property type="match status" value="4"/>
</dbReference>
<keyword evidence="4" id="KW-0677">Repeat</keyword>
<feature type="domain" description="Carrier" evidence="6">
    <location>
        <begin position="1354"/>
        <end position="1428"/>
    </location>
</feature>
<dbReference type="InterPro" id="IPR029063">
    <property type="entry name" value="SAM-dependent_MTases_sf"/>
</dbReference>
<dbReference type="Gene3D" id="3.40.50.12780">
    <property type="entry name" value="N-terminal domain of ligase-like"/>
    <property type="match status" value="1"/>
</dbReference>
<dbReference type="PANTHER" id="PTHR45527">
    <property type="entry name" value="NONRIBOSOMAL PEPTIDE SYNTHETASE"/>
    <property type="match status" value="1"/>
</dbReference>
<dbReference type="EMBL" id="JBHSKF010000002">
    <property type="protein sequence ID" value="MFC5286680.1"/>
    <property type="molecule type" value="Genomic_DNA"/>
</dbReference>
<dbReference type="Pfam" id="PF00550">
    <property type="entry name" value="PP-binding"/>
    <property type="match status" value="3"/>
</dbReference>
<feature type="domain" description="Carrier" evidence="6">
    <location>
        <begin position="2873"/>
        <end position="2948"/>
    </location>
</feature>
<dbReference type="Pfam" id="PF00975">
    <property type="entry name" value="Thioesterase"/>
    <property type="match status" value="1"/>
</dbReference>
<dbReference type="CDD" id="cd17646">
    <property type="entry name" value="A_NRPS_AB3403-like"/>
    <property type="match status" value="1"/>
</dbReference>
<dbReference type="Gene3D" id="2.30.38.10">
    <property type="entry name" value="Luciferase, Domain 3"/>
    <property type="match status" value="2"/>
</dbReference>
<evidence type="ECO:0000256" key="3">
    <source>
        <dbReference type="ARBA" id="ARBA00022553"/>
    </source>
</evidence>
<dbReference type="CDD" id="cd19543">
    <property type="entry name" value="DCL_NRPS"/>
    <property type="match status" value="2"/>
</dbReference>
<dbReference type="CDD" id="cd02440">
    <property type="entry name" value="AdoMet_MTases"/>
    <property type="match status" value="1"/>
</dbReference>
<dbReference type="Proteomes" id="UP001596157">
    <property type="component" value="Unassembled WGS sequence"/>
</dbReference>
<dbReference type="NCBIfam" id="TIGR01733">
    <property type="entry name" value="AA-adenyl-dom"/>
    <property type="match status" value="3"/>
</dbReference>
<dbReference type="InterPro" id="IPR023213">
    <property type="entry name" value="CAT-like_dom_sf"/>
</dbReference>
<evidence type="ECO:0000256" key="5">
    <source>
        <dbReference type="ARBA" id="ARBA00023194"/>
    </source>
</evidence>
<dbReference type="NCBIfam" id="NF003417">
    <property type="entry name" value="PRK04813.1"/>
    <property type="match status" value="4"/>
</dbReference>
<name>A0ABW0EL97_9PSEU</name>
<comment type="cofactor">
    <cofactor evidence="1">
        <name>pantetheine 4'-phosphate</name>
        <dbReference type="ChEBI" id="CHEBI:47942"/>
    </cofactor>
</comment>
<organism evidence="7 8">
    <name type="scientific">Actinokineospora guangxiensis</name>
    <dbReference type="NCBI Taxonomy" id="1490288"/>
    <lineage>
        <taxon>Bacteria</taxon>
        <taxon>Bacillati</taxon>
        <taxon>Actinomycetota</taxon>
        <taxon>Actinomycetes</taxon>
        <taxon>Pseudonocardiales</taxon>
        <taxon>Pseudonocardiaceae</taxon>
        <taxon>Actinokineospora</taxon>
    </lineage>
</organism>
<gene>
    <name evidence="7" type="ORF">ACFPM7_06420</name>
</gene>
<dbReference type="PROSITE" id="PS50075">
    <property type="entry name" value="CARRIER"/>
    <property type="match status" value="3"/>
</dbReference>
<dbReference type="InterPro" id="IPR010060">
    <property type="entry name" value="NRPS_synth"/>
</dbReference>
<sequence>MSQPRLEEVLPLSPLQQGLLFHAMYSPEQSAAYNMQLVLDFEGGIDAELLRESARRVLARHAILRTGFRHRKSGEPVQVVLSEVALPWTDVDLSALDPDAASAALADVLAEDKARAFDTATAPLLRFTLVALGGGAHKLVVTNHHLLLDGWSKPIVLGELFAIHAAGGDDSGLPPVTQFREYLAWLGRQDRAAAEDAWRSALAGLDEPTLLTPADPHRVPAPSAEVLTALPPALTADVVALARRLGVTVNTVVQLAWGLLLARLTLRRDVVFGATVSGRPPELPGVGGMAGLFVNTLPVRVRLDPAEPVRAALTRLQAEQARLMDCQYLGLHDVQSLAGLPELFDTLVVFENYTVDEENLRTAASAVGIVDVGNSDGTHYPLSAVVSLEDGGLRLKLGHRPDLLDADTVVALGERFGRVLAAFTADPDRLISTVDVLGDGERQLLASVNATGRDVPATTLPELFSAQCAATPTATALVFGDDALTYAELDERVETLARSLAARGARPERFVAVCVPRSLELVIALLAVQRAGAAYVPIDPDHPADRIAFTLVDADPVLLVTVADLAPALPWTGPRVLLDAPPEDAPAADLTAPRPGSPAYLIYTSGSTGRPKGVVVPHSGIVNRLLWMQQEYRIDATDRVLQKTPAGFDVSVWEFFWPLITGAALVVAAPDGHRDPAYLAEVIRRERVTTVHFVPSMLAAFLTDPDAARCTGLRRVICSGEALPRELVSRFQAALDVPLHNLYGPTEASVDVSHWACGRDEGSGPVPIGSPVWNTGLHVLDADLRPVPPGAPGELYLSGAQLARGYLRRAGLTAQRFVADPFGEPGARLYRTGDLARRRADGVVEYIGRTDDQVKVRGQRVELGEVEDALARHPDVTAAAALVREDRIVGYLVPARAADARDRAAEGEQVAEWATVYDSLYAGGEQAELGEDFEGWHSTYDGAPIPLPQMREWRDAVVERVLEGGPRRVLEIGVGTGLIMAHVAPRCAEYWGTDLSGQVIANLGAQLETRPELAAKVVLRAQPAHVADGLPEGAFDTVVINSVAQYFPNADYLIEVLRQAQRLLTPTGRVVLGDLRDRRLVRAFETAVALGRSGEADGRPDDAAAVRAAVEQAMATERELLIAPEFFAALTDLGTADVRIKTAEHHNELSRYRYDVVLHKAPVEQPPVRVVRWGSDVHDLADLDAALADAGDVRVIGLPNARLAHEAAAARAVFDGRPLDAALAALRTPTGVDPAEVLRHAAGLGRPVALTWTAGADDGRFDAVFGARGSSVPPLCPPPAGDGDPRAHANDPVASREAGALIAAVREQVGAWLPEHMVPTAFVVLDALPLSANGKLDRKALPAPGPVVSVSQRGPRTPVETTLCKLFAEVLGLPSVGIDDSFIALGGNSITSIQLVSRARAEGLALTPREVFLHGTVEALAQLVPQGQDAPAERIDPTGRFAPTPIMHWWRELAGPLDGFSQMTLLRVPADLGQGRLTAAVRAVVTAHDALRARLHREAGRWELEVVGAAAVDPADLVERVEVTGVPADQLAATMAEHGERVRRALSPETGAVFRVVWFDAGEQPGRLLVIAHHLVVDGVSWRVLLPDLRTAWEAVAAGRPPVLDPTGTSVREWSHALTARAADPAQLAEMAVWTAMSARGERPLGARPVDPLRDTMGTAAHHTTTLPAELTAPLLTEVAPAFRARINEVLLTGLALAVARWRRGTGTGVLVDLEGHGREEFTAELDLARSVGWFTALYPVRVDPGVGDYTTADPVALAAAAKRVKEQLRAVPGGGLGYGVLRYLNPETGPVLGALDGAQIGFNYLGRFAAAGPDGGGTDWAAAAEGTGLGGGVDAAMPLTHAVDVNAATHDHEDGPRLVATWTWPAELFGGTEVVELAEHWFAALRALVAAARAAGGLTPSDLALVDISQSEIERLERAQPALDDVLPLSPLQEGLLFQAATADRDAADPYTVQLALDIEGDLDTARLRAAAAALLVRYPNLRACFRYDSTGAAVQLVPRSAEPPWSEVEILDPVALADFMAADAATRFDMATAPLIRFTVIRTGERTHRFVFTHHHILLDGWSIPLVVADLFRGYRAGTPGPGRATPYREYLVWLAGQDRAATEAAWRAHLADATATLIAPRGGQDSARTSAEVRLRLGAELSGAVDKAARRHGLTLNTLVQAAWAVALGRLTGRADITFGSTVSGRPPEIPGVERMVGLFINTVPTRVRLDPGARLVDALLRLQREQAELSAHQYLGLADIQRAAGGGDLFDTLVVVENYPVDTDELSESAGDLRVLDTAGRTAIHYPMGLMAAETADGLALRLAYRPELVEPATAESLTSWVRGFLGDFAADPTRTVGALDPLSPAERDALLDVSTDLNSEVNSQEVPVRLFGELFERQVARTPHHTAVVHGGDSLTYAELDARANRLAHLLIARGAAPERFVAVVMRRSVDWLVAVWAVLKSGAAYVPIDPDWPSERRALLLADVRPVLVVADTDIAGDIAGELATDTPGEHAVVDTGQAAGQPDTAPRTAARPDHPAYVVYTSGSTGVPKGVVVTHRGIAALAATHAERCAVTEDSRVLQLVPITFDVSLADLATALPHGAALVLPEHGGPLVGDDLADEIDRSGATHVLLSAAVLATLPDRELPSLRCLVSGGEALSGEVVARWSPGRRVVNAYGPTEVTCTATASAPLSGAGTPDIGRAAADTAVHLLDDWLRPVPVGAVGEIHVGGSGVARGYLGDPARTAARFVADPFGGPGARLYRTGDLARRRPDGTLEFVGRADDQVKVRGIRVELGEVESVLRAVPGVAAAAAVVREDQPGDKRLVAYLVGRDGALDVADVRAAVAAAVPAHLVPSAFVVLAALPLNANGKVDRAALPAPAEEAVAGRAPATHAETVLCALFAEVLGRGEVGVEQDFFDLGGHSLLATRLVGRVRAELGRELAVRSVFEAPTPEALARLLADAATGRAPLRRARRPEHIPMSFAQRRLWFLDKLGDHGGAYNIPVALRLIGALDVEAMRAALSDVLARHESLRTVFPDGDDGPVQLVLPARPVELPVTAVSESDVDVEIAAAAGAGFDLARKLPLRARLFRLADGDHVLLVVVHHIAGDGWSMRPLMADLADAYAARRDGAAPTGQQLPVQYADYTLWQRQVLGSEDDPASPISAQLRFWRDTLAGAPEELALPTDRRRPAVAGYRGEALSVRADPALHAGLRTLAKESGCSLFMVAQAAVAALLSRLGAGRDIPLGTVIAGRTDAALDDLVGFFVNTLVLRTDLSGDPSFRELLSRVRTADLAAYANQDVPFERLVDVLNPVRSLSRHPLFQVLLVFQNTGSIDLDLAGLAVAAQPLPPSPAKFDLSFTFAESGPETTAGGEQSAGDLRCTIEYSLDLFDPGTVRALGERLLRLLAAVVADPDAPVADIDVLTADERHRVLVDCNGEDRPAAPSTVPDVLAAQVAATPDAPAVEFAGRTLTYRELDERANRLARALIARGAGPERLVALALPRSAELVVAVLAVLKSGAAYVPVDPKYPADRVAYMMDQARPALAIVDETTADVVGAVPTIDVSAAHDMREVPDGSGAPITDADRLAPLLPAHPAYVIYTSGSTGRPKGVVVEHASVVDLLAWAVGDIGRDRLSRVLFSTSLNFDVSVFELLSPLACGGSVEVVADVLALLERPWSGSLLSAVPSALAQVFAQDGVRVRADMVVMAGEALPAALLDRVRDAVPGAGIANIYGPTEATVYSTAWYSADSRAGDGAPTIGRPVWNTGARVLDDRLRPVPPGVAGELYLAGPGLARGYLGRQGLTAERFVADPFGAPGGRMYRTGDLVRHTADGEIDYLGRADHQVKLRGFRIELGEIEAVLTDGEDIAHAVALVRADPGGHQRLVAYAVPRPGARPVAADLRSRVSSALPEYMVPAAVVVLDALPLNPNGKLDRAALPDPEFAATERSRGPRDPREELLCGLFGEVLGVARVGIDDNFFDLGGDSIVSIQLMNRVRAVLGVRLPNRVIFQAQTVAELAEQLDGGAERADAFDVLLPLRESTTGEPPLFCVHPLGGLGWGYTPLLRHIRPQIGVYALQARGIGAEAALPRDAAAVAADYVEQIRRVQAHGPYRLFGWSFGALIAHEMAVLLQEAGEEIEVLVNVDQIPLTADLPLAFHEPDEQAVLGALLDQVGSSAEELGVERLEYTRVMDVLRERGSALAGFEKEHVLRLGAVAENNHRITVNYAPRAFRGRLSVIVSTPDPAAADARCADSRAAWAGHVDGPIDTYPVTAEHRRLFTTGPIAEIGAIVSGLLG</sequence>
<dbReference type="Gene3D" id="3.30.559.10">
    <property type="entry name" value="Chloramphenicol acetyltransferase-like domain"/>
    <property type="match status" value="4"/>
</dbReference>
<dbReference type="PROSITE" id="PS00012">
    <property type="entry name" value="PHOSPHOPANTETHEINE"/>
    <property type="match status" value="2"/>
</dbReference>
<evidence type="ECO:0000259" key="6">
    <source>
        <dbReference type="PROSITE" id="PS50075"/>
    </source>
</evidence>
<dbReference type="InterPro" id="IPR020845">
    <property type="entry name" value="AMP-binding_CS"/>
</dbReference>
<dbReference type="PROSITE" id="PS00455">
    <property type="entry name" value="AMP_BINDING"/>
    <property type="match status" value="3"/>
</dbReference>
<dbReference type="Gene3D" id="3.40.50.150">
    <property type="entry name" value="Vaccinia Virus protein VP39"/>
    <property type="match status" value="1"/>
</dbReference>
<dbReference type="CDD" id="cd19540">
    <property type="entry name" value="LCL_NRPS-like"/>
    <property type="match status" value="1"/>
</dbReference>
<dbReference type="Gene3D" id="3.40.50.980">
    <property type="match status" value="4"/>
</dbReference>
<dbReference type="InterPro" id="IPR010071">
    <property type="entry name" value="AA_adenyl_dom"/>
</dbReference>
<dbReference type="CDD" id="cd05930">
    <property type="entry name" value="A_NRPS"/>
    <property type="match status" value="1"/>
</dbReference>
<dbReference type="NCBIfam" id="TIGR01720">
    <property type="entry name" value="NRPS-para261"/>
    <property type="match status" value="1"/>
</dbReference>
<dbReference type="Gene3D" id="3.30.300.30">
    <property type="match status" value="4"/>
</dbReference>
<dbReference type="InterPro" id="IPR000873">
    <property type="entry name" value="AMP-dep_synth/lig_dom"/>
</dbReference>
<dbReference type="SMART" id="SM00823">
    <property type="entry name" value="PKS_PP"/>
    <property type="match status" value="3"/>
</dbReference>
<dbReference type="SUPFAM" id="SSF47336">
    <property type="entry name" value="ACP-like"/>
    <property type="match status" value="3"/>
</dbReference>
<dbReference type="SMART" id="SM00824">
    <property type="entry name" value="PKS_TE"/>
    <property type="match status" value="1"/>
</dbReference>
<dbReference type="Pfam" id="PF00668">
    <property type="entry name" value="Condensation"/>
    <property type="match status" value="4"/>
</dbReference>
<dbReference type="Pfam" id="PF13193">
    <property type="entry name" value="AMP-binding_C"/>
    <property type="match status" value="2"/>
</dbReference>
<dbReference type="InterPro" id="IPR025110">
    <property type="entry name" value="AMP-bd_C"/>
</dbReference>
<keyword evidence="8" id="KW-1185">Reference proteome</keyword>
<dbReference type="InterPro" id="IPR001031">
    <property type="entry name" value="Thioesterase"/>
</dbReference>
<dbReference type="InterPro" id="IPR020806">
    <property type="entry name" value="PKS_PP-bd"/>
</dbReference>
<dbReference type="Pfam" id="PF00501">
    <property type="entry name" value="AMP-binding"/>
    <property type="match status" value="3"/>
</dbReference>
<keyword evidence="5" id="KW-0045">Antibiotic biosynthesis</keyword>
<evidence type="ECO:0000313" key="8">
    <source>
        <dbReference type="Proteomes" id="UP001596157"/>
    </source>
</evidence>
<evidence type="ECO:0000256" key="1">
    <source>
        <dbReference type="ARBA" id="ARBA00001957"/>
    </source>
</evidence>
<dbReference type="InterPro" id="IPR013217">
    <property type="entry name" value="Methyltransf_12"/>
</dbReference>
<dbReference type="Pfam" id="PF08242">
    <property type="entry name" value="Methyltransf_12"/>
    <property type="match status" value="1"/>
</dbReference>
<proteinExistence type="predicted"/>
<dbReference type="Gene3D" id="3.40.50.1820">
    <property type="entry name" value="alpha/beta hydrolase"/>
    <property type="match status" value="1"/>
</dbReference>
<dbReference type="InterPro" id="IPR029058">
    <property type="entry name" value="AB_hydrolase_fold"/>
</dbReference>